<dbReference type="CDD" id="cd07437">
    <property type="entry name" value="PHP_HisPPase_Ycdx_like"/>
    <property type="match status" value="1"/>
</dbReference>
<reference evidence="2" key="2">
    <citation type="journal article" date="2021" name="PeerJ">
        <title>Extensive microbial diversity within the chicken gut microbiome revealed by metagenomics and culture.</title>
        <authorList>
            <person name="Gilroy R."/>
            <person name="Ravi A."/>
            <person name="Getino M."/>
            <person name="Pursley I."/>
            <person name="Horton D.L."/>
            <person name="Alikhan N.F."/>
            <person name="Baker D."/>
            <person name="Gharbi K."/>
            <person name="Hall N."/>
            <person name="Watson M."/>
            <person name="Adriaenssens E.M."/>
            <person name="Foster-Nyarko E."/>
            <person name="Jarju S."/>
            <person name="Secka A."/>
            <person name="Antonio M."/>
            <person name="Oren A."/>
            <person name="Chaudhuri R.R."/>
            <person name="La Ragione R."/>
            <person name="Hildebrand F."/>
            <person name="Pallen M.J."/>
        </authorList>
    </citation>
    <scope>NUCLEOTIDE SEQUENCE</scope>
    <source>
        <strain evidence="2">ChiSjej6B24-2974</strain>
    </source>
</reference>
<dbReference type="SMART" id="SM00481">
    <property type="entry name" value="POLIIIAc"/>
    <property type="match status" value="1"/>
</dbReference>
<dbReference type="GO" id="GO:0042578">
    <property type="term" value="F:phosphoric ester hydrolase activity"/>
    <property type="evidence" value="ECO:0007669"/>
    <property type="project" value="TreeGrafter"/>
</dbReference>
<evidence type="ECO:0000313" key="3">
    <source>
        <dbReference type="Proteomes" id="UP000824260"/>
    </source>
</evidence>
<dbReference type="InterPro" id="IPR016195">
    <property type="entry name" value="Pol/histidinol_Pase-like"/>
</dbReference>
<dbReference type="EMBL" id="DVFZ01000010">
    <property type="protein sequence ID" value="HIQ81631.1"/>
    <property type="molecule type" value="Genomic_DNA"/>
</dbReference>
<dbReference type="Gene3D" id="3.20.20.140">
    <property type="entry name" value="Metal-dependent hydrolases"/>
    <property type="match status" value="1"/>
</dbReference>
<organism evidence="2 3">
    <name type="scientific">Candidatus Pullichristensenella stercorigallinarum</name>
    <dbReference type="NCBI Taxonomy" id="2840909"/>
    <lineage>
        <taxon>Bacteria</taxon>
        <taxon>Bacillati</taxon>
        <taxon>Bacillota</taxon>
        <taxon>Clostridia</taxon>
        <taxon>Candidatus Pullichristensenella</taxon>
    </lineage>
</organism>
<dbReference type="GO" id="GO:0008270">
    <property type="term" value="F:zinc ion binding"/>
    <property type="evidence" value="ECO:0007669"/>
    <property type="project" value="TreeGrafter"/>
</dbReference>
<comment type="caution">
    <text evidence="2">The sequence shown here is derived from an EMBL/GenBank/DDBJ whole genome shotgun (WGS) entry which is preliminary data.</text>
</comment>
<dbReference type="InterPro" id="IPR004013">
    <property type="entry name" value="PHP_dom"/>
</dbReference>
<dbReference type="AlphaFoldDB" id="A0A9D0ZLH6"/>
<dbReference type="PANTHER" id="PTHR36928:SF1">
    <property type="entry name" value="PHOSPHATASE YCDX-RELATED"/>
    <property type="match status" value="1"/>
</dbReference>
<feature type="domain" description="Polymerase/histidinol phosphatase N-terminal" evidence="1">
    <location>
        <begin position="5"/>
        <end position="79"/>
    </location>
</feature>
<reference evidence="2" key="1">
    <citation type="submission" date="2020-10" db="EMBL/GenBank/DDBJ databases">
        <authorList>
            <person name="Gilroy R."/>
        </authorList>
    </citation>
    <scope>NUCLEOTIDE SEQUENCE</scope>
    <source>
        <strain evidence="2">ChiSjej6B24-2974</strain>
    </source>
</reference>
<gene>
    <name evidence="2" type="ORF">IAA52_00855</name>
</gene>
<accession>A0A9D0ZLH6</accession>
<protein>
    <submittedName>
        <fullName evidence="2">Phosphatase</fullName>
    </submittedName>
</protein>
<proteinExistence type="predicted"/>
<evidence type="ECO:0000313" key="2">
    <source>
        <dbReference type="EMBL" id="HIQ81631.1"/>
    </source>
</evidence>
<dbReference type="SUPFAM" id="SSF89550">
    <property type="entry name" value="PHP domain-like"/>
    <property type="match status" value="1"/>
</dbReference>
<evidence type="ECO:0000259" key="1">
    <source>
        <dbReference type="SMART" id="SM00481"/>
    </source>
</evidence>
<dbReference type="GO" id="GO:0005829">
    <property type="term" value="C:cytosol"/>
    <property type="evidence" value="ECO:0007669"/>
    <property type="project" value="TreeGrafter"/>
</dbReference>
<dbReference type="InterPro" id="IPR003141">
    <property type="entry name" value="Pol/His_phosphatase_N"/>
</dbReference>
<sequence>MKILVDTHTHTIASDHAYSTILENAAAAARAGLEGLAVTDHAPPLSDAPRIGHFRNLRVVDRVVEGVTVLRGAELNICNADGEMHVQDDDLRELDYCIASIHPVLYASNDPAENLRAYMGAMKNPRVKILGHPEDGRAPVDFAALARAARDSGTLIEVNNSSLRSITYRVNTRENMTAMLRACEDCGAYICLGTDAHFATAVGRFDESLALLEELRFPEELVANTSLEKFLSLIGKKA</sequence>
<dbReference type="Proteomes" id="UP000824260">
    <property type="component" value="Unassembled WGS sequence"/>
</dbReference>
<dbReference type="PANTHER" id="PTHR36928">
    <property type="entry name" value="PHOSPHATASE YCDX-RELATED"/>
    <property type="match status" value="1"/>
</dbReference>
<dbReference type="Pfam" id="PF02811">
    <property type="entry name" value="PHP"/>
    <property type="match status" value="1"/>
</dbReference>
<name>A0A9D0ZLH6_9FIRM</name>
<dbReference type="InterPro" id="IPR050243">
    <property type="entry name" value="PHP_phosphatase"/>
</dbReference>